<reference evidence="3" key="1">
    <citation type="submission" date="2011-03" db="EMBL/GenBank/DDBJ databases">
        <authorList>
            <person name="Voget S."/>
            <person name="Streit W.R."/>
            <person name="Jaeger K.E."/>
            <person name="Daniel R."/>
        </authorList>
    </citation>
    <scope>NUCLEOTIDE SEQUENCE [LARGE SCALE GENOMIC DNA]</scope>
    <source>
        <strain evidence="3">PG1</strain>
    </source>
</reference>
<dbReference type="HOGENOM" id="CLU_695822_0_0_4"/>
<keyword evidence="3" id="KW-1185">Reference proteome</keyword>
<protein>
    <submittedName>
        <fullName evidence="2">Uncharacterized protein</fullName>
    </submittedName>
</protein>
<dbReference type="AlphaFoldDB" id="A0A0B6S897"/>
<organism evidence="2 3">
    <name type="scientific">Burkholderia plantarii</name>
    <dbReference type="NCBI Taxonomy" id="41899"/>
    <lineage>
        <taxon>Bacteria</taxon>
        <taxon>Pseudomonadati</taxon>
        <taxon>Pseudomonadota</taxon>
        <taxon>Betaproteobacteria</taxon>
        <taxon>Burkholderiales</taxon>
        <taxon>Burkholderiaceae</taxon>
        <taxon>Burkholderia</taxon>
    </lineage>
</organism>
<name>A0A0B6S897_BURPL</name>
<dbReference type="SUPFAM" id="SSF144052">
    <property type="entry name" value="Thermophilic metalloprotease-like"/>
    <property type="match status" value="1"/>
</dbReference>
<dbReference type="GO" id="GO:0046872">
    <property type="term" value="F:metal ion binding"/>
    <property type="evidence" value="ECO:0007669"/>
    <property type="project" value="UniProtKB-KW"/>
</dbReference>
<dbReference type="PANTHER" id="PTHR34448:SF1">
    <property type="entry name" value="BLL6088 PROTEIN"/>
    <property type="match status" value="1"/>
</dbReference>
<evidence type="ECO:0000313" key="3">
    <source>
        <dbReference type="Proteomes" id="UP000031838"/>
    </source>
</evidence>
<dbReference type="Proteomes" id="UP000031838">
    <property type="component" value="Chromosome 2"/>
</dbReference>
<sequence>MPSHVSSRLPIHPFPTRNPAMTDLTFPTFDLHRLLESCFEPEPGERLAILIDLPDPSLVENFRYLGDPAFELQALAHDEFYQPLRAGVAGQLKLGAVDLYAYRTVSGSNAELPAQAVTPDGRVVDFVKEICEGHSILLCLSTHSATAPLLALARRIGFRAATMHGINRDVMQSGLCLDYRKVGEDTNRIRVALSPAERAEIDFFYGTQQFRLDIEIGGRHAGKSCGRCPPGQRNVENLPDGEVYFLPKSASGTFPHKFEDGTLAALRVVDGSIVDGTLLDGSAGTLAEGLQRFRDDPATAVICEFGLGTSRLPVTGTGIQDEKIFGTFHLATGRCDHLGGYIGPEAFKHARNATHDDHLYNLGRTPEIGAQVRLVRKDRTDVLIENYVASPLMLDLLDNRAVTQ</sequence>
<gene>
    <name evidence="2" type="ORF">BGL_2c03900</name>
</gene>
<accession>A0A0B6S897</accession>
<proteinExistence type="predicted"/>
<dbReference type="EMBL" id="CP002581">
    <property type="protein sequence ID" value="AJK48481.1"/>
    <property type="molecule type" value="Genomic_DNA"/>
</dbReference>
<dbReference type="InterPro" id="IPR052170">
    <property type="entry name" value="M29_Exopeptidase"/>
</dbReference>
<reference evidence="2 3" key="2">
    <citation type="journal article" date="2016" name="Appl. Microbiol. Biotechnol.">
        <title>Mutations improving production and secretion of extracellular lipase by Burkholderia glumae PG1.</title>
        <authorList>
            <person name="Knapp A."/>
            <person name="Voget S."/>
            <person name="Gao R."/>
            <person name="Zaburannyi N."/>
            <person name="Krysciak D."/>
            <person name="Breuer M."/>
            <person name="Hauer B."/>
            <person name="Streit W.R."/>
            <person name="Muller R."/>
            <person name="Daniel R."/>
            <person name="Jaeger K.E."/>
        </authorList>
    </citation>
    <scope>NUCLEOTIDE SEQUENCE [LARGE SCALE GENOMIC DNA]</scope>
    <source>
        <strain evidence="2 3">PG1</strain>
    </source>
</reference>
<keyword evidence="1" id="KW-0479">Metal-binding</keyword>
<evidence type="ECO:0000313" key="2">
    <source>
        <dbReference type="EMBL" id="AJK48481.1"/>
    </source>
</evidence>
<dbReference type="PANTHER" id="PTHR34448">
    <property type="entry name" value="AMINOPEPTIDASE"/>
    <property type="match status" value="1"/>
</dbReference>
<dbReference type="KEGG" id="bgp:BGL_2c03900"/>
<evidence type="ECO:0000256" key="1">
    <source>
        <dbReference type="ARBA" id="ARBA00022723"/>
    </source>
</evidence>